<dbReference type="EMBL" id="JBIACJ010000013">
    <property type="protein sequence ID" value="MFE8698359.1"/>
    <property type="molecule type" value="Genomic_DNA"/>
</dbReference>
<organism evidence="2 3">
    <name type="scientific">Cytobacillus mangrovibacter</name>
    <dbReference type="NCBI Taxonomy" id="3299024"/>
    <lineage>
        <taxon>Bacteria</taxon>
        <taxon>Bacillati</taxon>
        <taxon>Bacillota</taxon>
        <taxon>Bacilli</taxon>
        <taxon>Bacillales</taxon>
        <taxon>Bacillaceae</taxon>
        <taxon>Cytobacillus</taxon>
    </lineage>
</organism>
<evidence type="ECO:0000313" key="3">
    <source>
        <dbReference type="Proteomes" id="UP001601058"/>
    </source>
</evidence>
<reference evidence="2 3" key="1">
    <citation type="submission" date="2024-08" db="EMBL/GenBank/DDBJ databases">
        <title>Two novel Cytobacillus novel species.</title>
        <authorList>
            <person name="Liu G."/>
        </authorList>
    </citation>
    <scope>NUCLEOTIDE SEQUENCE [LARGE SCALE GENOMIC DNA]</scope>
    <source>
        <strain evidence="2 3">FJAT-53684</strain>
    </source>
</reference>
<dbReference type="RefSeq" id="WP_389222668.1">
    <property type="nucleotide sequence ID" value="NZ_JBIACJ010000013.1"/>
</dbReference>
<proteinExistence type="predicted"/>
<protein>
    <submittedName>
        <fullName evidence="2">Uncharacterized protein</fullName>
    </submittedName>
</protein>
<name>A0ABW6K2H0_9BACI</name>
<keyword evidence="1" id="KW-0472">Membrane</keyword>
<feature type="transmembrane region" description="Helical" evidence="1">
    <location>
        <begin position="65"/>
        <end position="82"/>
    </location>
</feature>
<dbReference type="Proteomes" id="UP001601058">
    <property type="component" value="Unassembled WGS sequence"/>
</dbReference>
<accession>A0ABW6K2H0</accession>
<feature type="transmembrane region" description="Helical" evidence="1">
    <location>
        <begin position="28"/>
        <end position="45"/>
    </location>
</feature>
<keyword evidence="3" id="KW-1185">Reference proteome</keyword>
<sequence length="161" mass="19147">MIGLILSVIVVNVIAFFIKKNLTVNQMVHIWFFTISFQLIFDVFIDLKYHGYWYVTKGIDWEALPAYTILIPPVNIMFLNWFPFKSSFTKKVMYIAIWEAALLIYESIVQLPAPWGYFEYGWWELWYSALINPLLLLSLLGYYKWIQSIEWKLIMKSEGGH</sequence>
<evidence type="ECO:0000256" key="1">
    <source>
        <dbReference type="SAM" id="Phobius"/>
    </source>
</evidence>
<feature type="transmembrane region" description="Helical" evidence="1">
    <location>
        <begin position="94"/>
        <end position="113"/>
    </location>
</feature>
<comment type="caution">
    <text evidence="2">The sequence shown here is derived from an EMBL/GenBank/DDBJ whole genome shotgun (WGS) entry which is preliminary data.</text>
</comment>
<gene>
    <name evidence="2" type="ORF">ACFYKT_18720</name>
</gene>
<feature type="transmembrane region" description="Helical" evidence="1">
    <location>
        <begin position="125"/>
        <end position="146"/>
    </location>
</feature>
<keyword evidence="1" id="KW-0812">Transmembrane</keyword>
<evidence type="ECO:0000313" key="2">
    <source>
        <dbReference type="EMBL" id="MFE8698359.1"/>
    </source>
</evidence>
<keyword evidence="1" id="KW-1133">Transmembrane helix</keyword>